<dbReference type="Gene3D" id="3.40.50.300">
    <property type="entry name" value="P-loop containing nucleotide triphosphate hydrolases"/>
    <property type="match status" value="1"/>
</dbReference>
<protein>
    <submittedName>
        <fullName evidence="1">Replicative helicase</fullName>
    </submittedName>
</protein>
<accession>A0A8S5SAK8</accession>
<dbReference type="EMBL" id="BK032562">
    <property type="protein sequence ID" value="DAF47958.1"/>
    <property type="molecule type" value="Genomic_DNA"/>
</dbReference>
<dbReference type="InterPro" id="IPR027417">
    <property type="entry name" value="P-loop_NTPase"/>
</dbReference>
<keyword evidence="1" id="KW-0347">Helicase</keyword>
<keyword evidence="1" id="KW-0378">Hydrolase</keyword>
<sequence>MDIITNVPTEVLFVGCIYKQPDLLVNYGQYIRSKYDFSDEVTRFFYDSAEIIYKTRTQTFNKTTILTYFSEEPERLSLYKKYGGWKTLDSWMKIAITDDIGKYQEIIKKYSLLREYQRNGFDITKIVEHKKFEQFTASDIYRLIRGKADRIHTVILTNQEAEILNSHIKQSLIACMEKPDLGVSLPFPILNDIFRGCKLGSTMAIGMLSNAGKSRFMTKIIAYLTLVKHERVFVMLNEMGVDDLRKCLITTCINNAEFQKLHGIKLKKPEKELTLGLYKDQSGEYIYQKTDDWGESTETLQEYIQRVAENSEEYVKIMKIAEWIEAETNELILVKDMAGGYDDKTLEFEIRKANLTHGAKYFFYDTCKQDTQATGDWAALKATVTKLTDLAKQLNMFGYLSIQLTDDTEFCKPDELNSNNIANAKQLKHIIWTMTLFKEISVGDFHKYRYVQHDAEWGKDVECELKVGKRYYVGNVDKNRFGCKKKVVFEVDLDLNTWYEVGELRRK</sequence>
<evidence type="ECO:0000313" key="1">
    <source>
        <dbReference type="EMBL" id="DAF47958.1"/>
    </source>
</evidence>
<proteinExistence type="predicted"/>
<organism evidence="1">
    <name type="scientific">Siphoviridae sp. ctgaY24</name>
    <dbReference type="NCBI Taxonomy" id="2827911"/>
    <lineage>
        <taxon>Viruses</taxon>
        <taxon>Duplodnaviria</taxon>
        <taxon>Heunggongvirae</taxon>
        <taxon>Uroviricota</taxon>
        <taxon>Caudoviricetes</taxon>
    </lineage>
</organism>
<keyword evidence="1" id="KW-0067">ATP-binding</keyword>
<keyword evidence="1" id="KW-0547">Nucleotide-binding</keyword>
<reference evidence="1" key="1">
    <citation type="journal article" date="2021" name="Proc. Natl. Acad. Sci. U.S.A.">
        <title>A Catalog of Tens of Thousands of Viruses from Human Metagenomes Reveals Hidden Associations with Chronic Diseases.</title>
        <authorList>
            <person name="Tisza M.J."/>
            <person name="Buck C.B."/>
        </authorList>
    </citation>
    <scope>NUCLEOTIDE SEQUENCE</scope>
    <source>
        <strain evidence="1">CtgaY24</strain>
    </source>
</reference>
<dbReference type="GO" id="GO:0004386">
    <property type="term" value="F:helicase activity"/>
    <property type="evidence" value="ECO:0007669"/>
    <property type="project" value="UniProtKB-KW"/>
</dbReference>
<name>A0A8S5SAK8_9CAUD</name>